<evidence type="ECO:0000256" key="1">
    <source>
        <dbReference type="ARBA" id="ARBA00009251"/>
    </source>
</evidence>
<sequence>MSVDFLGGQFLPRTWVLKKLLKNKVTYYRRAHSVDIVGQIGADGRRSQIFLAMSTAAEFRDHLSSFSDFYSSLGPPNPDNVPDDGKLKSEMMLKVSQPV</sequence>
<evidence type="ECO:0000256" key="2">
    <source>
        <dbReference type="ARBA" id="ARBA00023125"/>
    </source>
</evidence>
<name>A0A922MY21_SPOEX</name>
<dbReference type="EMBL" id="JACEFF010000058">
    <property type="protein sequence ID" value="KAH9644967.1"/>
    <property type="molecule type" value="Genomic_DNA"/>
</dbReference>
<comment type="caution">
    <text evidence="3">The sequence shown here is derived from an EMBL/GenBank/DDBJ whole genome shotgun (WGS) entry which is preliminary data.</text>
</comment>
<dbReference type="Pfam" id="PF04845">
    <property type="entry name" value="PurA"/>
    <property type="match status" value="1"/>
</dbReference>
<dbReference type="AlphaFoldDB" id="A0A922MY21"/>
<evidence type="ECO:0000313" key="3">
    <source>
        <dbReference type="EMBL" id="KAH9644967.1"/>
    </source>
</evidence>
<protein>
    <submittedName>
        <fullName evidence="3">Uncharacterized protein</fullName>
    </submittedName>
</protein>
<dbReference type="InterPro" id="IPR006628">
    <property type="entry name" value="PUR-bd_fam"/>
</dbReference>
<proteinExistence type="inferred from homology"/>
<dbReference type="Gene3D" id="3.30.2450.30">
    <property type="match status" value="1"/>
</dbReference>
<dbReference type="GO" id="GO:0000977">
    <property type="term" value="F:RNA polymerase II transcription regulatory region sequence-specific DNA binding"/>
    <property type="evidence" value="ECO:0007669"/>
    <property type="project" value="InterPro"/>
</dbReference>
<dbReference type="Proteomes" id="UP000814243">
    <property type="component" value="Unassembled WGS sequence"/>
</dbReference>
<comment type="similarity">
    <text evidence="1">Belongs to the PUR DNA-binding protein family.</text>
</comment>
<accession>A0A922MY21</accession>
<dbReference type="GO" id="GO:0032422">
    <property type="term" value="F:purine-rich negative regulatory element binding"/>
    <property type="evidence" value="ECO:0007669"/>
    <property type="project" value="InterPro"/>
</dbReference>
<evidence type="ECO:0000313" key="4">
    <source>
        <dbReference type="Proteomes" id="UP000814243"/>
    </source>
</evidence>
<reference evidence="3" key="1">
    <citation type="journal article" date="2021" name="G3 (Bethesda)">
        <title>Genome and transcriptome analysis of the beet armyworm Spodoptera exigua reveals targets for pest control. .</title>
        <authorList>
            <person name="Simon S."/>
            <person name="Breeschoten T."/>
            <person name="Jansen H.J."/>
            <person name="Dirks R.P."/>
            <person name="Schranz M.E."/>
            <person name="Ros V.I.D."/>
        </authorList>
    </citation>
    <scope>NUCLEOTIDE SEQUENCE</scope>
    <source>
        <strain evidence="3">TB_SE_WUR_2020</strain>
    </source>
</reference>
<organism evidence="3 4">
    <name type="scientific">Spodoptera exigua</name>
    <name type="common">Beet armyworm</name>
    <name type="synonym">Noctua fulgens</name>
    <dbReference type="NCBI Taxonomy" id="7107"/>
    <lineage>
        <taxon>Eukaryota</taxon>
        <taxon>Metazoa</taxon>
        <taxon>Ecdysozoa</taxon>
        <taxon>Arthropoda</taxon>
        <taxon>Hexapoda</taxon>
        <taxon>Insecta</taxon>
        <taxon>Pterygota</taxon>
        <taxon>Neoptera</taxon>
        <taxon>Endopterygota</taxon>
        <taxon>Lepidoptera</taxon>
        <taxon>Glossata</taxon>
        <taxon>Ditrysia</taxon>
        <taxon>Noctuoidea</taxon>
        <taxon>Noctuidae</taxon>
        <taxon>Amphipyrinae</taxon>
        <taxon>Spodoptera</taxon>
    </lineage>
</organism>
<keyword evidence="2" id="KW-0238">DNA-binding</keyword>
<gene>
    <name evidence="3" type="ORF">HF086_003297</name>
</gene>